<comment type="caution">
    <text evidence="8">The sequence shown here is derived from an EMBL/GenBank/DDBJ whole genome shotgun (WGS) entry which is preliminary data.</text>
</comment>
<evidence type="ECO:0000256" key="5">
    <source>
        <dbReference type="ARBA" id="ARBA00023136"/>
    </source>
</evidence>
<comment type="subcellular location">
    <subcellularLocation>
        <location evidence="1">Membrane</location>
        <topology evidence="1">Multi-pass membrane protein</topology>
    </subcellularLocation>
</comment>
<evidence type="ECO:0000256" key="4">
    <source>
        <dbReference type="ARBA" id="ARBA00022989"/>
    </source>
</evidence>
<organism evidence="8 9">
    <name type="scientific">Corynebacterium godavarianum</name>
    <dbReference type="NCBI Taxonomy" id="2054421"/>
    <lineage>
        <taxon>Bacteria</taxon>
        <taxon>Bacillati</taxon>
        <taxon>Actinomycetota</taxon>
        <taxon>Actinomycetes</taxon>
        <taxon>Mycobacteriales</taxon>
        <taxon>Corynebacteriaceae</taxon>
        <taxon>Corynebacterium</taxon>
    </lineage>
</organism>
<evidence type="ECO:0000259" key="7">
    <source>
        <dbReference type="Pfam" id="PF04138"/>
    </source>
</evidence>
<keyword evidence="5 6" id="KW-0472">Membrane</keyword>
<name>A0ABY3E7D4_9CORY</name>
<feature type="transmembrane region" description="Helical" evidence="6">
    <location>
        <begin position="55"/>
        <end position="73"/>
    </location>
</feature>
<evidence type="ECO:0000313" key="8">
    <source>
        <dbReference type="EMBL" id="TSJ75694.1"/>
    </source>
</evidence>
<reference evidence="8 9" key="1">
    <citation type="submission" date="2019-07" db="EMBL/GenBank/DDBJ databases">
        <title>Draft genome of Corynebacterium godavarianum and other related strains.</title>
        <authorList>
            <person name="Bernier A.-M."/>
            <person name="Bernard K."/>
        </authorList>
    </citation>
    <scope>NUCLEOTIDE SEQUENCE [LARGE SCALE GENOMIC DNA]</scope>
    <source>
        <strain evidence="8 9">LMG 29598</strain>
    </source>
</reference>
<accession>A0ABY3E7D4</accession>
<keyword evidence="3 6" id="KW-0812">Transmembrane</keyword>
<evidence type="ECO:0000313" key="9">
    <source>
        <dbReference type="Proteomes" id="UP000320747"/>
    </source>
</evidence>
<dbReference type="InterPro" id="IPR007267">
    <property type="entry name" value="GtrA_DPMS_TM"/>
</dbReference>
<proteinExistence type="inferred from homology"/>
<dbReference type="InterPro" id="IPR051401">
    <property type="entry name" value="GtrA_CellWall_Glycosyl"/>
</dbReference>
<evidence type="ECO:0000256" key="2">
    <source>
        <dbReference type="ARBA" id="ARBA00009399"/>
    </source>
</evidence>
<protein>
    <submittedName>
        <fullName evidence="8">GtrA family protein</fullName>
    </submittedName>
</protein>
<dbReference type="PANTHER" id="PTHR38459">
    <property type="entry name" value="PROPHAGE BACTOPRENOL-LINKED GLUCOSE TRANSLOCASE HOMOLOG"/>
    <property type="match status" value="1"/>
</dbReference>
<sequence length="175" mass="19574">MANGLREFIKFGLVGGSGVVVNLAIFYVAKKSLEAGLDLHEADALMSIPGTRFNIRWYHLLSTLAFVIANVWNYQLNRSWTFRKIEQRNWFAGFFPFLATGAIAFLVSLTFMTLFMNPTSPIALPDHIFDDSSGLRTKSYWAQGLSTIIATPVNFIINKLWAFAKPKPTAPHAGE</sequence>
<dbReference type="RefSeq" id="WP_154878852.1">
    <property type="nucleotide sequence ID" value="NZ_JAADJX010000001.1"/>
</dbReference>
<evidence type="ECO:0000256" key="3">
    <source>
        <dbReference type="ARBA" id="ARBA00022692"/>
    </source>
</evidence>
<feature type="domain" description="GtrA/DPMS transmembrane" evidence="7">
    <location>
        <begin position="10"/>
        <end position="163"/>
    </location>
</feature>
<dbReference type="PANTHER" id="PTHR38459:SF1">
    <property type="entry name" value="PROPHAGE BACTOPRENOL-LINKED GLUCOSE TRANSLOCASE HOMOLOG"/>
    <property type="match status" value="1"/>
</dbReference>
<comment type="similarity">
    <text evidence="2">Belongs to the GtrA family.</text>
</comment>
<dbReference type="EMBL" id="VMHH01000002">
    <property type="protein sequence ID" value="TSJ75694.1"/>
    <property type="molecule type" value="Genomic_DNA"/>
</dbReference>
<evidence type="ECO:0000256" key="1">
    <source>
        <dbReference type="ARBA" id="ARBA00004141"/>
    </source>
</evidence>
<dbReference type="Pfam" id="PF04138">
    <property type="entry name" value="GtrA_DPMS_TM"/>
    <property type="match status" value="1"/>
</dbReference>
<keyword evidence="9" id="KW-1185">Reference proteome</keyword>
<evidence type="ECO:0000256" key="6">
    <source>
        <dbReference type="SAM" id="Phobius"/>
    </source>
</evidence>
<dbReference type="Proteomes" id="UP000320747">
    <property type="component" value="Unassembled WGS sequence"/>
</dbReference>
<feature type="transmembrane region" description="Helical" evidence="6">
    <location>
        <begin position="94"/>
        <end position="116"/>
    </location>
</feature>
<feature type="transmembrane region" description="Helical" evidence="6">
    <location>
        <begin position="12"/>
        <end position="29"/>
    </location>
</feature>
<feature type="transmembrane region" description="Helical" evidence="6">
    <location>
        <begin position="140"/>
        <end position="157"/>
    </location>
</feature>
<keyword evidence="4 6" id="KW-1133">Transmembrane helix</keyword>
<gene>
    <name evidence="8" type="ORF">FPH17_03745</name>
</gene>